<keyword evidence="2" id="KW-1185">Reference proteome</keyword>
<comment type="similarity">
    <text evidence="1">Belongs to the histidine acid phosphatase family.</text>
</comment>
<dbReference type="SUPFAM" id="SSF53254">
    <property type="entry name" value="Phosphoglycerate mutase-like"/>
    <property type="match status" value="1"/>
</dbReference>
<dbReference type="PANTHER" id="PTHR11567:SF210">
    <property type="entry name" value="ACID PHOSPHATASE 5-RELATED"/>
    <property type="match status" value="1"/>
</dbReference>
<reference evidence="3" key="1">
    <citation type="submission" date="2022-11" db="UniProtKB">
        <authorList>
            <consortium name="WormBaseParasite"/>
        </authorList>
    </citation>
    <scope>IDENTIFICATION</scope>
</reference>
<name>A0A915DQ23_9BILA</name>
<evidence type="ECO:0000313" key="3">
    <source>
        <dbReference type="WBParaSite" id="jg22327"/>
    </source>
</evidence>
<protein>
    <submittedName>
        <fullName evidence="3">Uncharacterized protein</fullName>
    </submittedName>
</protein>
<dbReference type="InterPro" id="IPR050645">
    <property type="entry name" value="Histidine_acid_phosphatase"/>
</dbReference>
<evidence type="ECO:0000256" key="1">
    <source>
        <dbReference type="ARBA" id="ARBA00005375"/>
    </source>
</evidence>
<evidence type="ECO:0000313" key="2">
    <source>
        <dbReference type="Proteomes" id="UP000887574"/>
    </source>
</evidence>
<dbReference type="AlphaFoldDB" id="A0A915DQ23"/>
<dbReference type="InterPro" id="IPR029033">
    <property type="entry name" value="His_PPase_superfam"/>
</dbReference>
<dbReference type="GO" id="GO:0016791">
    <property type="term" value="F:phosphatase activity"/>
    <property type="evidence" value="ECO:0007669"/>
    <property type="project" value="UniProtKB-ARBA"/>
</dbReference>
<dbReference type="InterPro" id="IPR000560">
    <property type="entry name" value="His_Pase_clade-2"/>
</dbReference>
<proteinExistence type="inferred from homology"/>
<dbReference type="PANTHER" id="PTHR11567">
    <property type="entry name" value="ACID PHOSPHATASE-RELATED"/>
    <property type="match status" value="1"/>
</dbReference>
<accession>A0A915DQ23</accession>
<dbReference type="WBParaSite" id="jg22327">
    <property type="protein sequence ID" value="jg22327"/>
    <property type="gene ID" value="jg22327"/>
</dbReference>
<dbReference type="Proteomes" id="UP000887574">
    <property type="component" value="Unplaced"/>
</dbReference>
<dbReference type="Pfam" id="PF00328">
    <property type="entry name" value="His_Phos_2"/>
    <property type="match status" value="1"/>
</dbReference>
<dbReference type="Gene3D" id="3.40.50.1240">
    <property type="entry name" value="Phosphoglycerate mutase-like"/>
    <property type="match status" value="1"/>
</dbReference>
<dbReference type="CDD" id="cd07061">
    <property type="entry name" value="HP_HAP_like"/>
    <property type="match status" value="1"/>
</dbReference>
<sequence>MLQMKELGQFMHDRYAGSFVSPSFNKTEVFVLSSEADRALVSAQALLNGFFPPMDQLSQFENNLPWQPIPVHSTGADDPDPLLKPTSFECPNYDKAAKASLDHLAEEIRAKYSRFFTFIEQNAENGASMTFHNVAKLGGINIEIIHNLIQPAWVHQVWPEYGNQTTLEILTEIQRVERISEFNSPYLAYLRGGFLLGDWLSRITKLAKGEPAEKPSKMMLYSSHDGTLQALLHSMGLSDGKQVPYSACIFMEVYQEQPPQDWLLSFNLKFPLIHSCDANCESCLVCINKGNAVKQQFEKSAPPQNRELICCIHGKPCELKDQQQKRLPAQPPRMTVVDKPIRIISISPAAYDSPKAHAAAPTLFIVHYRIVDKDVMGSKSPSQFSAPRRQHHLNEYRVDISGEPYFSSLKALVSYYLTYAMVSKEGATDIFPWWRTKNEYLNRADIYADSK</sequence>
<organism evidence="2 3">
    <name type="scientific">Ditylenchus dipsaci</name>
    <dbReference type="NCBI Taxonomy" id="166011"/>
    <lineage>
        <taxon>Eukaryota</taxon>
        <taxon>Metazoa</taxon>
        <taxon>Ecdysozoa</taxon>
        <taxon>Nematoda</taxon>
        <taxon>Chromadorea</taxon>
        <taxon>Rhabditida</taxon>
        <taxon>Tylenchina</taxon>
        <taxon>Tylenchomorpha</taxon>
        <taxon>Sphaerularioidea</taxon>
        <taxon>Anguinidae</taxon>
        <taxon>Anguininae</taxon>
        <taxon>Ditylenchus</taxon>
    </lineage>
</organism>